<evidence type="ECO:0000313" key="2">
    <source>
        <dbReference type="Proteomes" id="UP000654370"/>
    </source>
</evidence>
<organism evidence="1 2">
    <name type="scientific">Mortierella isabellina</name>
    <name type="common">Filamentous fungus</name>
    <name type="synonym">Umbelopsis isabellina</name>
    <dbReference type="NCBI Taxonomy" id="91625"/>
    <lineage>
        <taxon>Eukaryota</taxon>
        <taxon>Fungi</taxon>
        <taxon>Fungi incertae sedis</taxon>
        <taxon>Mucoromycota</taxon>
        <taxon>Mucoromycotina</taxon>
        <taxon>Umbelopsidomycetes</taxon>
        <taxon>Umbelopsidales</taxon>
        <taxon>Umbelopsidaceae</taxon>
        <taxon>Umbelopsis</taxon>
    </lineage>
</organism>
<dbReference type="EMBL" id="JAEPQZ010000005">
    <property type="protein sequence ID" value="KAG2181293.1"/>
    <property type="molecule type" value="Genomic_DNA"/>
</dbReference>
<comment type="caution">
    <text evidence="1">The sequence shown here is derived from an EMBL/GenBank/DDBJ whole genome shotgun (WGS) entry which is preliminary data.</text>
</comment>
<dbReference type="AlphaFoldDB" id="A0A8H7PW21"/>
<dbReference type="OrthoDB" id="2344405at2759"/>
<proteinExistence type="predicted"/>
<dbReference type="Proteomes" id="UP000654370">
    <property type="component" value="Unassembled WGS sequence"/>
</dbReference>
<accession>A0A8H7PW21</accession>
<protein>
    <submittedName>
        <fullName evidence="1">Uncharacterized protein</fullName>
    </submittedName>
</protein>
<sequence>MAYLSFLPGTEPPKSAKAIKPDYGDNLQLGAIDWPRSVDQVFSRYYNYTGDAFSNHMLESIGPIDNSLVFTRRRIRVFDPPADYYEFRKIRSENLLARIRQNFMFTGKFQLHVSLRRVSNGLYIVHKEKGTHAFFGIDCNNVAAESSSEDEVGGSSSVNGSVPAQTVCRLFKPYSYTVGLRYIMPFNDIRDVLVYAPGLPLFAQAVFLKSCINYQQEFGALKVGKPYTGLFPFAPHVVVSFMELPVDHLLSTKDPCPSVLLIYEKFAMEVLCDPEFVSAKMNANPAKCGMFPALWCNSDTETNKRLKVLAEQWRQSLLESNDNSKYDLSYL</sequence>
<evidence type="ECO:0000313" key="1">
    <source>
        <dbReference type="EMBL" id="KAG2181293.1"/>
    </source>
</evidence>
<reference evidence="1" key="1">
    <citation type="submission" date="2020-12" db="EMBL/GenBank/DDBJ databases">
        <title>Metabolic potential, ecology and presence of endohyphal bacteria is reflected in genomic diversity of Mucoromycotina.</title>
        <authorList>
            <person name="Muszewska A."/>
            <person name="Okrasinska A."/>
            <person name="Steczkiewicz K."/>
            <person name="Drgas O."/>
            <person name="Orlowska M."/>
            <person name="Perlinska-Lenart U."/>
            <person name="Aleksandrzak-Piekarczyk T."/>
            <person name="Szatraj K."/>
            <person name="Zielenkiewicz U."/>
            <person name="Pilsyk S."/>
            <person name="Malc E."/>
            <person name="Mieczkowski P."/>
            <person name="Kruszewska J.S."/>
            <person name="Biernat P."/>
            <person name="Pawlowska J."/>
        </authorList>
    </citation>
    <scope>NUCLEOTIDE SEQUENCE</scope>
    <source>
        <strain evidence="1">WA0000067209</strain>
    </source>
</reference>
<keyword evidence="2" id="KW-1185">Reference proteome</keyword>
<gene>
    <name evidence="1" type="ORF">INT43_008876</name>
</gene>
<name>A0A8H7PW21_MORIS</name>